<keyword evidence="2" id="KW-1185">Reference proteome</keyword>
<dbReference type="EMBL" id="PXOA01000687">
    <property type="protein sequence ID" value="RFU73205.1"/>
    <property type="molecule type" value="Genomic_DNA"/>
</dbReference>
<comment type="caution">
    <text evidence="1">The sequence shown here is derived from an EMBL/GenBank/DDBJ whole genome shotgun (WGS) entry which is preliminary data.</text>
</comment>
<dbReference type="Proteomes" id="UP000266272">
    <property type="component" value="Unassembled WGS sequence"/>
</dbReference>
<accession>A0A395NAT3</accession>
<sequence>MYEADEAISTETAEKGRYNCATIEVSVFTLWQARSFRVKPDSGPNSRHIVDTALAANIQRHYSFCQSNRVTLHYQTIRNVRNNDKIQRWIACCSG</sequence>
<proteinExistence type="predicted"/>
<reference evidence="1 2" key="1">
    <citation type="journal article" date="2018" name="PLoS Pathog.">
        <title>Evolution of structural diversity of trichothecenes, a family of toxins produced by plant pathogenic and entomopathogenic fungi.</title>
        <authorList>
            <person name="Proctor R.H."/>
            <person name="McCormick S.P."/>
            <person name="Kim H.S."/>
            <person name="Cardoza R.E."/>
            <person name="Stanley A.M."/>
            <person name="Lindo L."/>
            <person name="Kelly A."/>
            <person name="Brown D.W."/>
            <person name="Lee T."/>
            <person name="Vaughan M.M."/>
            <person name="Alexander N.J."/>
            <person name="Busman M."/>
            <person name="Gutierrez S."/>
        </authorList>
    </citation>
    <scope>NUCLEOTIDE SEQUENCE [LARGE SCALE GENOMIC DNA]</scope>
    <source>
        <strain evidence="1 2">IBT 40837</strain>
    </source>
</reference>
<dbReference type="AlphaFoldDB" id="A0A395NAT3"/>
<protein>
    <submittedName>
        <fullName evidence="1">Uncharacterized protein</fullName>
    </submittedName>
</protein>
<name>A0A395NAT3_TRIAR</name>
<evidence type="ECO:0000313" key="2">
    <source>
        <dbReference type="Proteomes" id="UP000266272"/>
    </source>
</evidence>
<evidence type="ECO:0000313" key="1">
    <source>
        <dbReference type="EMBL" id="RFU73205.1"/>
    </source>
</evidence>
<gene>
    <name evidence="1" type="ORF">TARUN_9061</name>
</gene>
<organism evidence="1 2">
    <name type="scientific">Trichoderma arundinaceum</name>
    <dbReference type="NCBI Taxonomy" id="490622"/>
    <lineage>
        <taxon>Eukaryota</taxon>
        <taxon>Fungi</taxon>
        <taxon>Dikarya</taxon>
        <taxon>Ascomycota</taxon>
        <taxon>Pezizomycotina</taxon>
        <taxon>Sordariomycetes</taxon>
        <taxon>Hypocreomycetidae</taxon>
        <taxon>Hypocreales</taxon>
        <taxon>Hypocreaceae</taxon>
        <taxon>Trichoderma</taxon>
    </lineage>
</organism>